<comment type="similarity">
    <text evidence="1">Belongs to the pseudouridine synthase RsuA family.</text>
</comment>
<dbReference type="Proteomes" id="UP000245793">
    <property type="component" value="Unassembled WGS sequence"/>
</dbReference>
<dbReference type="FunFam" id="3.30.70.1560:FF:000001">
    <property type="entry name" value="Pseudouridine synthase"/>
    <property type="match status" value="1"/>
</dbReference>
<dbReference type="SUPFAM" id="SSF55120">
    <property type="entry name" value="Pseudouridine synthase"/>
    <property type="match status" value="1"/>
</dbReference>
<dbReference type="InterPro" id="IPR050343">
    <property type="entry name" value="RsuA_PseudoU_synthase"/>
</dbReference>
<dbReference type="PROSITE" id="PS50889">
    <property type="entry name" value="S4"/>
    <property type="match status" value="1"/>
</dbReference>
<reference evidence="6 7" key="1">
    <citation type="submission" date="2018-04" db="EMBL/GenBank/DDBJ databases">
        <title>Genomic Encyclopedia of Type Strains, Phase IV (KMG-IV): sequencing the most valuable type-strain genomes for metagenomic binning, comparative biology and taxonomic classification.</title>
        <authorList>
            <person name="Goeker M."/>
        </authorList>
    </citation>
    <scope>NUCLEOTIDE SEQUENCE [LARGE SCALE GENOMIC DNA]</scope>
    <source>
        <strain evidence="6 7">DSM 20705</strain>
    </source>
</reference>
<gene>
    <name evidence="6" type="ORF">C7381_10668</name>
</gene>
<evidence type="ECO:0000256" key="1">
    <source>
        <dbReference type="ARBA" id="ARBA00008348"/>
    </source>
</evidence>
<dbReference type="AlphaFoldDB" id="A0A2U1E2S4"/>
<comment type="caution">
    <text evidence="6">The sequence shown here is derived from an EMBL/GenBank/DDBJ whole genome shotgun (WGS) entry which is preliminary data.</text>
</comment>
<dbReference type="Gene3D" id="3.30.70.580">
    <property type="entry name" value="Pseudouridine synthase I, catalytic domain, N-terminal subdomain"/>
    <property type="match status" value="1"/>
</dbReference>
<dbReference type="InterPro" id="IPR020103">
    <property type="entry name" value="PsdUridine_synth_cat_dom_sf"/>
</dbReference>
<dbReference type="Pfam" id="PF00849">
    <property type="entry name" value="PseudoU_synth_2"/>
    <property type="match status" value="1"/>
</dbReference>
<dbReference type="InterPro" id="IPR000748">
    <property type="entry name" value="PsdUridine_synth_RsuA/RluB/E/F"/>
</dbReference>
<accession>A0A2U1E2S4</accession>
<dbReference type="GO" id="GO:0120159">
    <property type="term" value="F:rRNA pseudouridine synthase activity"/>
    <property type="evidence" value="ECO:0007669"/>
    <property type="project" value="UniProtKB-ARBA"/>
</dbReference>
<dbReference type="PANTHER" id="PTHR47683:SF2">
    <property type="entry name" value="RNA-BINDING S4 DOMAIN-CONTAINING PROTEIN"/>
    <property type="match status" value="1"/>
</dbReference>
<keyword evidence="7" id="KW-1185">Reference proteome</keyword>
<dbReference type="SMART" id="SM00363">
    <property type="entry name" value="S4"/>
    <property type="match status" value="1"/>
</dbReference>
<dbReference type="EMBL" id="QEKV01000006">
    <property type="protein sequence ID" value="PVY94195.1"/>
    <property type="molecule type" value="Genomic_DNA"/>
</dbReference>
<dbReference type="NCBIfam" id="TIGR00093">
    <property type="entry name" value="pseudouridine synthase"/>
    <property type="match status" value="1"/>
</dbReference>
<proteinExistence type="inferred from homology"/>
<dbReference type="InterPro" id="IPR006145">
    <property type="entry name" value="PsdUridine_synth_RsuA/RluA"/>
</dbReference>
<dbReference type="FunFam" id="3.10.290.10:FF:000003">
    <property type="entry name" value="Pseudouridine synthase"/>
    <property type="match status" value="1"/>
</dbReference>
<keyword evidence="3" id="KW-0413">Isomerase</keyword>
<dbReference type="InterPro" id="IPR020094">
    <property type="entry name" value="TruA/RsuA/RluB/E/F_N"/>
</dbReference>
<evidence type="ECO:0000313" key="6">
    <source>
        <dbReference type="EMBL" id="PVY94195.1"/>
    </source>
</evidence>
<dbReference type="GO" id="GO:0005829">
    <property type="term" value="C:cytosol"/>
    <property type="evidence" value="ECO:0007669"/>
    <property type="project" value="UniProtKB-ARBA"/>
</dbReference>
<dbReference type="CDD" id="cd02870">
    <property type="entry name" value="PseudoU_synth_RsuA_like"/>
    <property type="match status" value="1"/>
</dbReference>
<dbReference type="InterPro" id="IPR002942">
    <property type="entry name" value="S4_RNA-bd"/>
</dbReference>
<dbReference type="PANTHER" id="PTHR47683">
    <property type="entry name" value="PSEUDOURIDINE SYNTHASE FAMILY PROTEIN-RELATED"/>
    <property type="match status" value="1"/>
</dbReference>
<dbReference type="InterPro" id="IPR042092">
    <property type="entry name" value="PsdUridine_s_RsuA/RluB/E/F_cat"/>
</dbReference>
<evidence type="ECO:0000256" key="3">
    <source>
        <dbReference type="ARBA" id="ARBA00023235"/>
    </source>
</evidence>
<dbReference type="GO" id="GO:0003723">
    <property type="term" value="F:RNA binding"/>
    <property type="evidence" value="ECO:0007669"/>
    <property type="project" value="UniProtKB-KW"/>
</dbReference>
<dbReference type="RefSeq" id="WP_116480258.1">
    <property type="nucleotide sequence ID" value="NZ_JBKYKF010000009.1"/>
</dbReference>
<protein>
    <submittedName>
        <fullName evidence="6">Ribosomal large subunit pseudouridine synthase B</fullName>
    </submittedName>
</protein>
<organism evidence="6 7">
    <name type="scientific">Ezakiella coagulans</name>
    <dbReference type="NCBI Taxonomy" id="46507"/>
    <lineage>
        <taxon>Bacteria</taxon>
        <taxon>Bacillati</taxon>
        <taxon>Bacillota</taxon>
        <taxon>Tissierellia</taxon>
        <taxon>Ezakiella</taxon>
    </lineage>
</organism>
<dbReference type="InterPro" id="IPR036986">
    <property type="entry name" value="S4_RNA-bd_sf"/>
</dbReference>
<name>A0A2U1E2S4_9FIRM</name>
<evidence type="ECO:0000256" key="4">
    <source>
        <dbReference type="PROSITE-ProRule" id="PRU00182"/>
    </source>
</evidence>
<dbReference type="CDD" id="cd00165">
    <property type="entry name" value="S4"/>
    <property type="match status" value="1"/>
</dbReference>
<keyword evidence="2 4" id="KW-0694">RNA-binding</keyword>
<sequence>MGEMRINKYIAACGFASRRKADELVLNGLVAVNGEVINEPGYMVDIENDAVKVKNKLLKIQNADLYYVLNKPLNYLSSNKDPHSKNLARNLIHYKGHLFNVGRLDSDTSGLLIYTNDGDFANIMTHPSYNIKKRYEVSLNGYLKDDTKDSIEQGVLLDDGKTKKCKIEIKKRTSNSTRLHIIISEGKNRQIRRMFEKFGFAVTELKRLTHGRISLDGVREGQYRVFTKDEILYVNELKQKHL</sequence>
<feature type="domain" description="RNA-binding S4" evidence="5">
    <location>
        <begin position="4"/>
        <end position="64"/>
    </location>
</feature>
<dbReference type="Gene3D" id="3.10.290.10">
    <property type="entry name" value="RNA-binding S4 domain"/>
    <property type="match status" value="1"/>
</dbReference>
<dbReference type="Pfam" id="PF01479">
    <property type="entry name" value="S4"/>
    <property type="match status" value="1"/>
</dbReference>
<evidence type="ECO:0000259" key="5">
    <source>
        <dbReference type="SMART" id="SM00363"/>
    </source>
</evidence>
<evidence type="ECO:0000313" key="7">
    <source>
        <dbReference type="Proteomes" id="UP000245793"/>
    </source>
</evidence>
<dbReference type="Gene3D" id="3.30.70.1560">
    <property type="entry name" value="Alpha-L RNA-binding motif"/>
    <property type="match status" value="1"/>
</dbReference>
<dbReference type="GO" id="GO:0000455">
    <property type="term" value="P:enzyme-directed rRNA pseudouridine synthesis"/>
    <property type="evidence" value="ECO:0007669"/>
    <property type="project" value="UniProtKB-ARBA"/>
</dbReference>
<dbReference type="SUPFAM" id="SSF55174">
    <property type="entry name" value="Alpha-L RNA-binding motif"/>
    <property type="match status" value="1"/>
</dbReference>
<evidence type="ECO:0000256" key="2">
    <source>
        <dbReference type="ARBA" id="ARBA00022884"/>
    </source>
</evidence>